<dbReference type="RefSeq" id="XP_025374901.1">
    <property type="nucleotide sequence ID" value="XM_025523305.1"/>
</dbReference>
<dbReference type="FunFam" id="1.20.1250.20:FF:000065">
    <property type="entry name" value="Putative MFS pantothenate transporter"/>
    <property type="match status" value="1"/>
</dbReference>
<evidence type="ECO:0000256" key="2">
    <source>
        <dbReference type="ARBA" id="ARBA00022448"/>
    </source>
</evidence>
<dbReference type="SUPFAM" id="SSF103473">
    <property type="entry name" value="MFS general substrate transporter"/>
    <property type="match status" value="1"/>
</dbReference>
<feature type="compositionally biased region" description="Basic and acidic residues" evidence="8">
    <location>
        <begin position="469"/>
        <end position="484"/>
    </location>
</feature>
<keyword evidence="6 9" id="KW-0472">Membrane</keyword>
<feature type="transmembrane region" description="Helical" evidence="9">
    <location>
        <begin position="165"/>
        <end position="185"/>
    </location>
</feature>
<evidence type="ECO:0000256" key="3">
    <source>
        <dbReference type="ARBA" id="ARBA00022475"/>
    </source>
</evidence>
<feature type="region of interest" description="Disordered" evidence="8">
    <location>
        <begin position="458"/>
        <end position="492"/>
    </location>
</feature>
<gene>
    <name evidence="10" type="ORF">FA10DRAFT_276172</name>
</gene>
<feature type="transmembrane region" description="Helical" evidence="9">
    <location>
        <begin position="101"/>
        <end position="122"/>
    </location>
</feature>
<keyword evidence="4 9" id="KW-0812">Transmembrane</keyword>
<comment type="subcellular location">
    <subcellularLocation>
        <location evidence="1">Cell membrane</location>
        <topology evidence="1">Multi-pass membrane protein</topology>
    </subcellularLocation>
</comment>
<dbReference type="FunCoup" id="A0A316YHW9">
    <property type="interactions" value="214"/>
</dbReference>
<keyword evidence="3" id="KW-1003">Cell membrane</keyword>
<dbReference type="Gene3D" id="1.20.1250.20">
    <property type="entry name" value="MFS general substrate transporter like domains"/>
    <property type="match status" value="1"/>
</dbReference>
<evidence type="ECO:0000256" key="4">
    <source>
        <dbReference type="ARBA" id="ARBA00022692"/>
    </source>
</evidence>
<evidence type="ECO:0000256" key="8">
    <source>
        <dbReference type="SAM" id="MobiDB-lite"/>
    </source>
</evidence>
<feature type="transmembrane region" description="Helical" evidence="9">
    <location>
        <begin position="335"/>
        <end position="355"/>
    </location>
</feature>
<evidence type="ECO:0000313" key="10">
    <source>
        <dbReference type="EMBL" id="PWN87703.1"/>
    </source>
</evidence>
<dbReference type="PANTHER" id="PTHR43791">
    <property type="entry name" value="PERMEASE-RELATED"/>
    <property type="match status" value="1"/>
</dbReference>
<evidence type="ECO:0000256" key="7">
    <source>
        <dbReference type="ARBA" id="ARBA00037968"/>
    </source>
</evidence>
<evidence type="ECO:0000256" key="9">
    <source>
        <dbReference type="SAM" id="Phobius"/>
    </source>
</evidence>
<reference evidence="10 11" key="1">
    <citation type="journal article" date="2018" name="Mol. Biol. Evol.">
        <title>Broad Genomic Sampling Reveals a Smut Pathogenic Ancestry of the Fungal Clade Ustilaginomycotina.</title>
        <authorList>
            <person name="Kijpornyongpan T."/>
            <person name="Mondo S.J."/>
            <person name="Barry K."/>
            <person name="Sandor L."/>
            <person name="Lee J."/>
            <person name="Lipzen A."/>
            <person name="Pangilinan J."/>
            <person name="LaButti K."/>
            <person name="Hainaut M."/>
            <person name="Henrissat B."/>
            <person name="Grigoriev I.V."/>
            <person name="Spatafora J.W."/>
            <person name="Aime M.C."/>
        </authorList>
    </citation>
    <scope>NUCLEOTIDE SEQUENCE [LARGE SCALE GENOMIC DNA]</scope>
    <source>
        <strain evidence="10 11">MCA 4198</strain>
    </source>
</reference>
<keyword evidence="5 9" id="KW-1133">Transmembrane helix</keyword>
<name>A0A316YHW9_9BASI</name>
<dbReference type="InterPro" id="IPR011701">
    <property type="entry name" value="MFS"/>
</dbReference>
<dbReference type="GO" id="GO:0005886">
    <property type="term" value="C:plasma membrane"/>
    <property type="evidence" value="ECO:0007669"/>
    <property type="project" value="UniProtKB-SubCell"/>
</dbReference>
<dbReference type="STRING" id="215250.A0A316YHW9"/>
<dbReference type="EMBL" id="KZ819639">
    <property type="protein sequence ID" value="PWN87703.1"/>
    <property type="molecule type" value="Genomic_DNA"/>
</dbReference>
<dbReference type="FunFam" id="1.20.1250.20:FF:000386">
    <property type="entry name" value="MFS general substrate transporter"/>
    <property type="match status" value="1"/>
</dbReference>
<feature type="transmembrane region" description="Helical" evidence="9">
    <location>
        <begin position="306"/>
        <end position="323"/>
    </location>
</feature>
<dbReference type="Pfam" id="PF07690">
    <property type="entry name" value="MFS_1"/>
    <property type="match status" value="1"/>
</dbReference>
<dbReference type="OrthoDB" id="3639251at2759"/>
<feature type="transmembrane region" description="Helical" evidence="9">
    <location>
        <begin position="29"/>
        <end position="47"/>
    </location>
</feature>
<proteinExistence type="inferred from homology"/>
<dbReference type="GeneID" id="37045221"/>
<dbReference type="GO" id="GO:0098717">
    <property type="term" value="P:pantothenate import across plasma membrane"/>
    <property type="evidence" value="ECO:0007669"/>
    <property type="project" value="TreeGrafter"/>
</dbReference>
<dbReference type="Proteomes" id="UP000245768">
    <property type="component" value="Unassembled WGS sequence"/>
</dbReference>
<evidence type="ECO:0000256" key="6">
    <source>
        <dbReference type="ARBA" id="ARBA00023136"/>
    </source>
</evidence>
<organism evidence="10 11">
    <name type="scientific">Acaromyces ingoldii</name>
    <dbReference type="NCBI Taxonomy" id="215250"/>
    <lineage>
        <taxon>Eukaryota</taxon>
        <taxon>Fungi</taxon>
        <taxon>Dikarya</taxon>
        <taxon>Basidiomycota</taxon>
        <taxon>Ustilaginomycotina</taxon>
        <taxon>Exobasidiomycetes</taxon>
        <taxon>Exobasidiales</taxon>
        <taxon>Cryptobasidiaceae</taxon>
        <taxon>Acaromyces</taxon>
    </lineage>
</organism>
<keyword evidence="2" id="KW-0813">Transport</keyword>
<feature type="transmembrane region" description="Helical" evidence="9">
    <location>
        <begin position="361"/>
        <end position="381"/>
    </location>
</feature>
<dbReference type="InterPro" id="IPR036259">
    <property type="entry name" value="MFS_trans_sf"/>
</dbReference>
<feature type="transmembrane region" description="Helical" evidence="9">
    <location>
        <begin position="268"/>
        <end position="294"/>
    </location>
</feature>
<feature type="transmembrane region" description="Helical" evidence="9">
    <location>
        <begin position="424"/>
        <end position="444"/>
    </location>
</feature>
<sequence>MAGRVARGLHWLRVFAWGEPPADKAERRLLFKIDWFVLSFTCLVYWSNYLNRTNFSNAYVSGMKDDVGFKGNQYSVVNTVFTVGYIVGQVPNNLMLQVCPAYIWLPLMSLVWAALSMVTAAATKPGHVMAIRFFQAIAESSTFSGTHYLLGSWYKDEELGKRSGIFASSAQLGSLFSGVLQGAIFKNLQGYRGLASWQWLFLLDGFIAVPIAVYGFLCFPGTPTKGRRNGAWFLTEAERKLAVARLPPRPHTQLGWDLVRRVLGRWHWYAFSALFAISSMLESVGSNGLMQLWLAAENYPPQDRNYYPLGATAVAIVATILAANASDMTGKRWPVNLVMAGTLIFTSIVLLIWNVPYGLKFFAWTISGVGYAGQAANFAWCNTVTRNDDQERAVVIASMNLWSNVVQAWWSITFFAADLAPRFHRGWIATIVAAVVTVLVALVTRHLDYRERRQSPLAFAPASTTGPPRPEDTEERASLEEKRPAPPSPNEA</sequence>
<evidence type="ECO:0000256" key="1">
    <source>
        <dbReference type="ARBA" id="ARBA00004651"/>
    </source>
</evidence>
<protein>
    <submittedName>
        <fullName evidence="10">Putative FEN2-pantothenate permease</fullName>
    </submittedName>
</protein>
<evidence type="ECO:0000256" key="5">
    <source>
        <dbReference type="ARBA" id="ARBA00022989"/>
    </source>
</evidence>
<feature type="transmembrane region" description="Helical" evidence="9">
    <location>
        <begin position="393"/>
        <end position="412"/>
    </location>
</feature>
<comment type="similarity">
    <text evidence="7">Belongs to the major facilitator superfamily. Allantoate permease family.</text>
</comment>
<dbReference type="InParanoid" id="A0A316YHW9"/>
<accession>A0A316YHW9</accession>
<keyword evidence="11" id="KW-1185">Reference proteome</keyword>
<feature type="transmembrane region" description="Helical" evidence="9">
    <location>
        <begin position="197"/>
        <end position="219"/>
    </location>
</feature>
<dbReference type="PANTHER" id="PTHR43791:SF4">
    <property type="entry name" value="PANTOTHENATE TRANSPORTER FEN2"/>
    <property type="match status" value="1"/>
</dbReference>
<evidence type="ECO:0000313" key="11">
    <source>
        <dbReference type="Proteomes" id="UP000245768"/>
    </source>
</evidence>
<dbReference type="AlphaFoldDB" id="A0A316YHW9"/>
<dbReference type="GO" id="GO:0015233">
    <property type="term" value="F:pantothenate transmembrane transporter activity"/>
    <property type="evidence" value="ECO:0007669"/>
    <property type="project" value="TreeGrafter"/>
</dbReference>